<organism evidence="1 2">
    <name type="scientific">Cynara cardunculus var. scolymus</name>
    <name type="common">Globe artichoke</name>
    <name type="synonym">Cynara scolymus</name>
    <dbReference type="NCBI Taxonomy" id="59895"/>
    <lineage>
        <taxon>Eukaryota</taxon>
        <taxon>Viridiplantae</taxon>
        <taxon>Streptophyta</taxon>
        <taxon>Embryophyta</taxon>
        <taxon>Tracheophyta</taxon>
        <taxon>Spermatophyta</taxon>
        <taxon>Magnoliopsida</taxon>
        <taxon>eudicotyledons</taxon>
        <taxon>Gunneridae</taxon>
        <taxon>Pentapetalae</taxon>
        <taxon>asterids</taxon>
        <taxon>campanulids</taxon>
        <taxon>Asterales</taxon>
        <taxon>Asteraceae</taxon>
        <taxon>Carduoideae</taxon>
        <taxon>Cardueae</taxon>
        <taxon>Carduinae</taxon>
        <taxon>Cynara</taxon>
    </lineage>
</organism>
<dbReference type="EMBL" id="LEKV01007854">
    <property type="protein sequence ID" value="KVG63253.1"/>
    <property type="molecule type" value="Genomic_DNA"/>
</dbReference>
<evidence type="ECO:0000313" key="2">
    <source>
        <dbReference type="Proteomes" id="UP000243975"/>
    </source>
</evidence>
<accession>A0A103R8N2</accession>
<keyword evidence="2" id="KW-1185">Reference proteome</keyword>
<gene>
    <name evidence="1" type="ORF">Ccrd_026287</name>
</gene>
<dbReference type="Gramene" id="KVG63253">
    <property type="protein sequence ID" value="KVG63253"/>
    <property type="gene ID" value="Ccrd_026287"/>
</dbReference>
<proteinExistence type="predicted"/>
<comment type="caution">
    <text evidence="1">The sequence shown here is derived from an EMBL/GenBank/DDBJ whole genome shotgun (WGS) entry which is preliminary data.</text>
</comment>
<protein>
    <submittedName>
        <fullName evidence="1">Uncharacterized protein</fullName>
    </submittedName>
</protein>
<reference evidence="1 2" key="1">
    <citation type="journal article" date="2016" name="Sci. Rep.">
        <title>The genome sequence of the outbreeding globe artichoke constructed de novo incorporating a phase-aware low-pass sequencing strategy of F1 progeny.</title>
        <authorList>
            <person name="Scaglione D."/>
            <person name="Reyes-Chin-Wo S."/>
            <person name="Acquadro A."/>
            <person name="Froenicke L."/>
            <person name="Portis E."/>
            <person name="Beitel C."/>
            <person name="Tirone M."/>
            <person name="Mauro R."/>
            <person name="Lo Monaco A."/>
            <person name="Mauromicale G."/>
            <person name="Faccioli P."/>
            <person name="Cattivelli L."/>
            <person name="Rieseberg L."/>
            <person name="Michelmore R."/>
            <person name="Lanteri S."/>
        </authorList>
    </citation>
    <scope>NUCLEOTIDE SEQUENCE [LARGE SCALE GENOMIC DNA]</scope>
    <source>
        <strain evidence="1">2C</strain>
    </source>
</reference>
<evidence type="ECO:0000313" key="1">
    <source>
        <dbReference type="EMBL" id="KVG63253.1"/>
    </source>
</evidence>
<dbReference type="Proteomes" id="UP000243975">
    <property type="component" value="Unassembled WGS sequence"/>
</dbReference>
<dbReference type="AlphaFoldDB" id="A0A103R8N2"/>
<name>A0A103R8N2_CYNCS</name>
<sequence>MEDKRRAGGYKKDDDKLLCQVYMQAQDPIKDSEKFVPTVWVIRILKEEPAINQSKRMLSKDPKEWLEIRLCLEHY</sequence>